<evidence type="ECO:0000313" key="1">
    <source>
        <dbReference type="EMBL" id="QCD35911.1"/>
    </source>
</evidence>
<dbReference type="RefSeq" id="WP_136410541.1">
    <property type="nucleotide sequence ID" value="NZ_CP039393.1"/>
</dbReference>
<sequence>MKKVYLFNPENDIALGYGKNTFSLSPTVQALCRDGAVLPLWYCDRNDCIVASDVPSAWLDEMERMFGVKAVTGRDDMSGYKGAPWGWSHHSRKVLSGYGAEVPGIDRIERIRELSHRRISADVMTRLGREVDFELPPVPVEAVDVDAVKECLSRYGSIFVKSPWSSSGRGVIHVDAWSRSVEQRVGAMLRRQGSVMCEKALDKTRDFAMLFHAADGVVKWTGYSLFFNHEGAAYSGNVIADDDAIEQVLVDSGADRAHLHALSSALGRVMTAIIGDDYEGYLGVDMMVTRSGMIAPCVEVNLRMTMGVVAWLWGRRFLAPGSVARYTVGPWEHAIQPEMRLSAIADLSRVHCR</sequence>
<dbReference type="KEGG" id="mgod:E7746_08470"/>
<evidence type="ECO:0008006" key="3">
    <source>
        <dbReference type="Google" id="ProtNLM"/>
    </source>
</evidence>
<gene>
    <name evidence="1" type="ORF">E7746_08470</name>
</gene>
<evidence type="ECO:0000313" key="2">
    <source>
        <dbReference type="Proteomes" id="UP000297031"/>
    </source>
</evidence>
<reference evidence="1 2" key="1">
    <citation type="submission" date="2019-02" db="EMBL/GenBank/DDBJ databases">
        <title>Isolation and identification of novel species under the genus Muribaculum.</title>
        <authorList>
            <person name="Miyake S."/>
            <person name="Ding Y."/>
            <person name="Low A."/>
            <person name="Soh M."/>
            <person name="Seedorf H."/>
        </authorList>
    </citation>
    <scope>NUCLEOTIDE SEQUENCE [LARGE SCALE GENOMIC DNA]</scope>
    <source>
        <strain evidence="1 2">TLL-A4</strain>
    </source>
</reference>
<dbReference type="OrthoDB" id="5291617at2"/>
<name>A0A4P7VNY2_9BACT</name>
<dbReference type="AlphaFoldDB" id="A0A4P7VNY2"/>
<dbReference type="EMBL" id="CP039393">
    <property type="protein sequence ID" value="QCD35911.1"/>
    <property type="molecule type" value="Genomic_DNA"/>
</dbReference>
<dbReference type="Proteomes" id="UP000297031">
    <property type="component" value="Chromosome"/>
</dbReference>
<accession>A0A4P7VNY2</accession>
<keyword evidence="2" id="KW-1185">Reference proteome</keyword>
<organism evidence="1 2">
    <name type="scientific">Muribaculum gordoncarteri</name>
    <dbReference type="NCBI Taxonomy" id="2530390"/>
    <lineage>
        <taxon>Bacteria</taxon>
        <taxon>Pseudomonadati</taxon>
        <taxon>Bacteroidota</taxon>
        <taxon>Bacteroidia</taxon>
        <taxon>Bacteroidales</taxon>
        <taxon>Muribaculaceae</taxon>
        <taxon>Muribaculum</taxon>
    </lineage>
</organism>
<protein>
    <recommendedName>
        <fullName evidence="3">ATP-grasp domain-containing protein</fullName>
    </recommendedName>
</protein>
<proteinExistence type="predicted"/>
<dbReference type="SUPFAM" id="SSF56059">
    <property type="entry name" value="Glutathione synthetase ATP-binding domain-like"/>
    <property type="match status" value="1"/>
</dbReference>